<dbReference type="Gene3D" id="1.10.3210.10">
    <property type="entry name" value="Hypothetical protein af1432"/>
    <property type="match status" value="1"/>
</dbReference>
<dbReference type="GO" id="GO:0008803">
    <property type="term" value="F:bis(5'-nucleosyl)-tetraphosphatase (symmetrical) activity"/>
    <property type="evidence" value="ECO:0007669"/>
    <property type="project" value="UniProtKB-EC"/>
</dbReference>
<dbReference type="CDD" id="cd00077">
    <property type="entry name" value="HDc"/>
    <property type="match status" value="1"/>
</dbReference>
<sequence>MGNRDRLIEKVHDFLNNEKLFEHSLAVATTAEKLAFEYDYDRNKAYIAGLLHDIGGVYPNNERIERAENFGIFLLAEEYKFPLIIHQKLSKRLAKEKFKITDIEILEAIECHTTLRANYTKLDLILFLADKISWDGGDNAPFKGGLLYSLEDSMEVAALYYINFIKQAGLKVVHPWLIDAQTELSDRLK</sequence>
<accession>A0A387BEF3</accession>
<evidence type="ECO:0000256" key="6">
    <source>
        <dbReference type="ARBA" id="ARBA00049417"/>
    </source>
</evidence>
<dbReference type="PANTHER" id="PTHR35795:SF1">
    <property type="entry name" value="BIS(5'-NUCLEOSYL)-TETRAPHOSPHATASE, SYMMETRICAL"/>
    <property type="match status" value="1"/>
</dbReference>
<dbReference type="InterPro" id="IPR003607">
    <property type="entry name" value="HD/PDEase_dom"/>
</dbReference>
<organism evidence="8 9">
    <name type="scientific">Lactococcus allomyrinae</name>
    <dbReference type="NCBI Taxonomy" id="2419773"/>
    <lineage>
        <taxon>Bacteria</taxon>
        <taxon>Bacillati</taxon>
        <taxon>Bacillota</taxon>
        <taxon>Bacilli</taxon>
        <taxon>Lactobacillales</taxon>
        <taxon>Streptococcaceae</taxon>
        <taxon>Lactococcus</taxon>
    </lineage>
</organism>
<keyword evidence="2" id="KW-0479">Metal-binding</keyword>
<evidence type="ECO:0000259" key="7">
    <source>
        <dbReference type="PROSITE" id="PS51831"/>
    </source>
</evidence>
<keyword evidence="3" id="KW-0547">Nucleotide-binding</keyword>
<dbReference type="Pfam" id="PF01966">
    <property type="entry name" value="HD"/>
    <property type="match status" value="1"/>
</dbReference>
<dbReference type="GO" id="GO:0000166">
    <property type="term" value="F:nucleotide binding"/>
    <property type="evidence" value="ECO:0007669"/>
    <property type="project" value="UniProtKB-KW"/>
</dbReference>
<dbReference type="EMBL" id="CP032627">
    <property type="protein sequence ID" value="AYG00938.1"/>
    <property type="molecule type" value="Genomic_DNA"/>
</dbReference>
<dbReference type="GO" id="GO:0046872">
    <property type="term" value="F:metal ion binding"/>
    <property type="evidence" value="ECO:0007669"/>
    <property type="project" value="UniProtKB-KW"/>
</dbReference>
<reference evidence="8 9" key="1">
    <citation type="submission" date="2018-09" db="EMBL/GenBank/DDBJ databases">
        <title>Genome sequencing of strain 1JSPR-7.</title>
        <authorList>
            <person name="Heo J."/>
            <person name="Kim S.-J."/>
            <person name="Kwon S.-W."/>
        </authorList>
    </citation>
    <scope>NUCLEOTIDE SEQUENCE [LARGE SCALE GENOMIC DNA]</scope>
    <source>
        <strain evidence="8 9">1JSPR-7</strain>
    </source>
</reference>
<dbReference type="AlphaFoldDB" id="A0A387BEF3"/>
<dbReference type="InterPro" id="IPR006675">
    <property type="entry name" value="HDIG_dom"/>
</dbReference>
<dbReference type="RefSeq" id="WP_120772321.1">
    <property type="nucleotide sequence ID" value="NZ_CP032627.1"/>
</dbReference>
<dbReference type="KEGG" id="lact:D7I46_07425"/>
<name>A0A387BEF3_9LACT</name>
<dbReference type="NCBIfam" id="TIGR00277">
    <property type="entry name" value="HDIG"/>
    <property type="match status" value="1"/>
</dbReference>
<evidence type="ECO:0000256" key="3">
    <source>
        <dbReference type="ARBA" id="ARBA00022741"/>
    </source>
</evidence>
<evidence type="ECO:0000256" key="2">
    <source>
        <dbReference type="ARBA" id="ARBA00022723"/>
    </source>
</evidence>
<evidence type="ECO:0000313" key="8">
    <source>
        <dbReference type="EMBL" id="AYG00938.1"/>
    </source>
</evidence>
<evidence type="ECO:0000313" key="9">
    <source>
        <dbReference type="Proteomes" id="UP000269374"/>
    </source>
</evidence>
<proteinExistence type="predicted"/>
<dbReference type="SUPFAM" id="SSF109604">
    <property type="entry name" value="HD-domain/PDEase-like"/>
    <property type="match status" value="1"/>
</dbReference>
<protein>
    <recommendedName>
        <fullName evidence="1">bis(5'-nucleosyl)-tetraphosphatase (symmetrical)</fullName>
        <ecNumber evidence="1">3.6.1.41</ecNumber>
    </recommendedName>
</protein>
<evidence type="ECO:0000256" key="5">
    <source>
        <dbReference type="ARBA" id="ARBA00023004"/>
    </source>
</evidence>
<dbReference type="InterPro" id="IPR006674">
    <property type="entry name" value="HD_domain"/>
</dbReference>
<evidence type="ECO:0000256" key="4">
    <source>
        <dbReference type="ARBA" id="ARBA00022801"/>
    </source>
</evidence>
<dbReference type="EC" id="3.6.1.41" evidence="1"/>
<feature type="domain" description="HD" evidence="7">
    <location>
        <begin position="20"/>
        <end position="135"/>
    </location>
</feature>
<dbReference type="OrthoDB" id="5295945at2"/>
<dbReference type="NCBIfam" id="TIGR00488">
    <property type="entry name" value="bis(5'-nucleosyl)-tetraphosphatase (symmetrical) YqeK"/>
    <property type="match status" value="1"/>
</dbReference>
<evidence type="ECO:0000256" key="1">
    <source>
        <dbReference type="ARBA" id="ARBA00012506"/>
    </source>
</evidence>
<dbReference type="InterPro" id="IPR051094">
    <property type="entry name" value="Diverse_Catalytic_Enzymes"/>
</dbReference>
<keyword evidence="9" id="KW-1185">Reference proteome</keyword>
<comment type="catalytic activity">
    <reaction evidence="6">
        <text>P(1),P(4)-bis(5'-adenosyl) tetraphosphate + H2O = 2 ADP + 2 H(+)</text>
        <dbReference type="Rhea" id="RHEA:24252"/>
        <dbReference type="ChEBI" id="CHEBI:15377"/>
        <dbReference type="ChEBI" id="CHEBI:15378"/>
        <dbReference type="ChEBI" id="CHEBI:58141"/>
        <dbReference type="ChEBI" id="CHEBI:456216"/>
        <dbReference type="EC" id="3.6.1.41"/>
    </reaction>
</comment>
<gene>
    <name evidence="8" type="ORF">D7I46_07425</name>
</gene>
<dbReference type="Proteomes" id="UP000269374">
    <property type="component" value="Chromosome"/>
</dbReference>
<dbReference type="PROSITE" id="PS51831">
    <property type="entry name" value="HD"/>
    <property type="match status" value="1"/>
</dbReference>
<dbReference type="SMART" id="SM00471">
    <property type="entry name" value="HDc"/>
    <property type="match status" value="1"/>
</dbReference>
<keyword evidence="4" id="KW-0378">Hydrolase</keyword>
<dbReference type="PANTHER" id="PTHR35795">
    <property type="entry name" value="SLR1885 PROTEIN"/>
    <property type="match status" value="1"/>
</dbReference>
<dbReference type="InterPro" id="IPR005249">
    <property type="entry name" value="YqeK"/>
</dbReference>
<keyword evidence="5" id="KW-0408">Iron</keyword>